<evidence type="ECO:0000256" key="5">
    <source>
        <dbReference type="ARBA" id="ARBA00022960"/>
    </source>
</evidence>
<dbReference type="Pfam" id="PF04101">
    <property type="entry name" value="Glyco_tran_28_C"/>
    <property type="match status" value="1"/>
</dbReference>
<dbReference type="Pfam" id="PF03033">
    <property type="entry name" value="Glyco_transf_28"/>
    <property type="match status" value="1"/>
</dbReference>
<evidence type="ECO:0000256" key="3">
    <source>
        <dbReference type="ARBA" id="ARBA00022676"/>
    </source>
</evidence>
<evidence type="ECO:0000256" key="4">
    <source>
        <dbReference type="ARBA" id="ARBA00022679"/>
    </source>
</evidence>
<comment type="subcellular location">
    <subcellularLocation>
        <location evidence="10">Cell membrane</location>
        <topology evidence="10">Peripheral membrane protein</topology>
        <orientation evidence="10">Cytoplasmic side</orientation>
    </subcellularLocation>
</comment>
<dbReference type="CDD" id="cd03785">
    <property type="entry name" value="GT28_MurG"/>
    <property type="match status" value="1"/>
</dbReference>
<keyword evidence="6 10" id="KW-0573">Peptidoglycan synthesis</keyword>
<dbReference type="GO" id="GO:0009252">
    <property type="term" value="P:peptidoglycan biosynthetic process"/>
    <property type="evidence" value="ECO:0007669"/>
    <property type="project" value="UniProtKB-UniRule"/>
</dbReference>
<dbReference type="UniPathway" id="UPA00219"/>
<keyword evidence="2 10" id="KW-0132">Cell division</keyword>
<dbReference type="Gene3D" id="3.40.50.2000">
    <property type="entry name" value="Glycogen Phosphorylase B"/>
    <property type="match status" value="2"/>
</dbReference>
<feature type="domain" description="Glycosyltransferase family 28 N-terminal" evidence="11">
    <location>
        <begin position="18"/>
        <end position="157"/>
    </location>
</feature>
<evidence type="ECO:0000259" key="12">
    <source>
        <dbReference type="Pfam" id="PF04101"/>
    </source>
</evidence>
<comment type="pathway">
    <text evidence="10">Cell wall biogenesis; peptidoglycan biosynthesis.</text>
</comment>
<feature type="binding site" evidence="10">
    <location>
        <position position="180"/>
    </location>
    <ligand>
        <name>UDP-N-acetyl-alpha-D-glucosamine</name>
        <dbReference type="ChEBI" id="CHEBI:57705"/>
    </ligand>
</feature>
<dbReference type="PANTHER" id="PTHR21015">
    <property type="entry name" value="UDP-N-ACETYLGLUCOSAMINE--N-ACETYLMURAMYL-(PENTAPEPTIDE) PYROPHOSPHORYL-UNDECAPRENOL N-ACETYLGLUCOSAMINE TRANSFERASE 1"/>
    <property type="match status" value="1"/>
</dbReference>
<dbReference type="HAMAP" id="MF_00033">
    <property type="entry name" value="MurG"/>
    <property type="match status" value="1"/>
</dbReference>
<comment type="caution">
    <text evidence="13">The sequence shown here is derived from an EMBL/GenBank/DDBJ whole genome shotgun (WGS) entry which is preliminary data.</text>
</comment>
<keyword evidence="3 10" id="KW-0328">Glycosyltransferase</keyword>
<organism evidence="13 14">
    <name type="scientific">Niastella yeongjuensis</name>
    <dbReference type="NCBI Taxonomy" id="354355"/>
    <lineage>
        <taxon>Bacteria</taxon>
        <taxon>Pseudomonadati</taxon>
        <taxon>Bacteroidota</taxon>
        <taxon>Chitinophagia</taxon>
        <taxon>Chitinophagales</taxon>
        <taxon>Chitinophagaceae</taxon>
        <taxon>Niastella</taxon>
    </lineage>
</organism>
<evidence type="ECO:0000256" key="9">
    <source>
        <dbReference type="ARBA" id="ARBA00023316"/>
    </source>
</evidence>
<protein>
    <recommendedName>
        <fullName evidence="10">UDP-N-acetylglucosamine--N-acetylmuramyl-(pentapeptide) pyrophosphoryl-undecaprenol N-acetylglucosamine transferase</fullName>
        <ecNumber evidence="10">2.4.1.227</ecNumber>
    </recommendedName>
    <alternativeName>
        <fullName evidence="10">Undecaprenyl-PP-MurNAc-pentapeptide-UDPGlcNAc GlcNAc transferase</fullName>
    </alternativeName>
</protein>
<feature type="binding site" evidence="10">
    <location>
        <begin position="25"/>
        <end position="27"/>
    </location>
    <ligand>
        <name>UDP-N-acetyl-alpha-D-glucosamine</name>
        <dbReference type="ChEBI" id="CHEBI:57705"/>
    </ligand>
</feature>
<keyword evidence="9 10" id="KW-0961">Cell wall biogenesis/degradation</keyword>
<dbReference type="EMBL" id="LVXG01000022">
    <property type="protein sequence ID" value="OQP47815.1"/>
    <property type="molecule type" value="Genomic_DNA"/>
</dbReference>
<feature type="domain" description="Glycosyl transferase family 28 C-terminal" evidence="12">
    <location>
        <begin position="205"/>
        <end position="353"/>
    </location>
</feature>
<comment type="function">
    <text evidence="10">Cell wall formation. Catalyzes the transfer of a GlcNAc subunit on undecaprenyl-pyrophosphoryl-MurNAc-pentapeptide (lipid intermediate I) to form undecaprenyl-pyrophosphoryl-MurNAc-(pentapeptide)GlcNAc (lipid intermediate II).</text>
</comment>
<comment type="similarity">
    <text evidence="10">Belongs to the glycosyltransferase 28 family. MurG subfamily.</text>
</comment>
<evidence type="ECO:0000256" key="6">
    <source>
        <dbReference type="ARBA" id="ARBA00022984"/>
    </source>
</evidence>
<evidence type="ECO:0000256" key="8">
    <source>
        <dbReference type="ARBA" id="ARBA00023306"/>
    </source>
</evidence>
<evidence type="ECO:0000259" key="11">
    <source>
        <dbReference type="Pfam" id="PF03033"/>
    </source>
</evidence>
<dbReference type="STRING" id="354355.SAMN05660816_06325"/>
<keyword evidence="4 10" id="KW-0808">Transferase</keyword>
<dbReference type="InterPro" id="IPR006009">
    <property type="entry name" value="GlcNAc_MurG"/>
</dbReference>
<evidence type="ECO:0000256" key="1">
    <source>
        <dbReference type="ARBA" id="ARBA00022475"/>
    </source>
</evidence>
<dbReference type="GO" id="GO:0005975">
    <property type="term" value="P:carbohydrate metabolic process"/>
    <property type="evidence" value="ECO:0007669"/>
    <property type="project" value="InterPro"/>
</dbReference>
<dbReference type="GO" id="GO:0008360">
    <property type="term" value="P:regulation of cell shape"/>
    <property type="evidence" value="ECO:0007669"/>
    <property type="project" value="UniProtKB-KW"/>
</dbReference>
<dbReference type="InterPro" id="IPR004276">
    <property type="entry name" value="GlycoTrans_28_N"/>
</dbReference>
<dbReference type="GO" id="GO:0051301">
    <property type="term" value="P:cell division"/>
    <property type="evidence" value="ECO:0007669"/>
    <property type="project" value="UniProtKB-KW"/>
</dbReference>
<evidence type="ECO:0000313" key="14">
    <source>
        <dbReference type="Proteomes" id="UP000192610"/>
    </source>
</evidence>
<dbReference type="AlphaFoldDB" id="A0A1V9EPJ8"/>
<comment type="caution">
    <text evidence="10">Lacks conserved residue(s) required for the propagation of feature annotation.</text>
</comment>
<keyword evidence="1 10" id="KW-1003">Cell membrane</keyword>
<dbReference type="NCBIfam" id="TIGR01133">
    <property type="entry name" value="murG"/>
    <property type="match status" value="1"/>
</dbReference>
<evidence type="ECO:0000256" key="7">
    <source>
        <dbReference type="ARBA" id="ARBA00023136"/>
    </source>
</evidence>
<dbReference type="GO" id="GO:0005886">
    <property type="term" value="C:plasma membrane"/>
    <property type="evidence" value="ECO:0007669"/>
    <property type="project" value="UniProtKB-SubCell"/>
</dbReference>
<dbReference type="GO" id="GO:0050511">
    <property type="term" value="F:undecaprenyldiphospho-muramoylpentapeptide beta-N-acetylglucosaminyltransferase activity"/>
    <property type="evidence" value="ECO:0007669"/>
    <property type="project" value="UniProtKB-UniRule"/>
</dbReference>
<feature type="binding site" evidence="10">
    <location>
        <position position="309"/>
    </location>
    <ligand>
        <name>UDP-N-acetyl-alpha-D-glucosamine</name>
        <dbReference type="ChEBI" id="CHEBI:57705"/>
    </ligand>
</feature>
<accession>A0A1V9EPJ8</accession>
<proteinExistence type="inferred from homology"/>
<keyword evidence="7 10" id="KW-0472">Membrane</keyword>
<dbReference type="InterPro" id="IPR007235">
    <property type="entry name" value="Glyco_trans_28_C"/>
</dbReference>
<dbReference type="Proteomes" id="UP000192610">
    <property type="component" value="Unassembled WGS sequence"/>
</dbReference>
<dbReference type="GO" id="GO:0051991">
    <property type="term" value="F:UDP-N-acetyl-D-glucosamine:N-acetylmuramoyl-L-alanyl-D-glutamyl-meso-2,6-diaminopimelyl-D-alanyl-D-alanine-diphosphoundecaprenol 4-beta-N-acetylglucosaminlytransferase activity"/>
    <property type="evidence" value="ECO:0007669"/>
    <property type="project" value="RHEA"/>
</dbReference>
<feature type="binding site" evidence="10">
    <location>
        <position position="212"/>
    </location>
    <ligand>
        <name>UDP-N-acetyl-alpha-D-glucosamine</name>
        <dbReference type="ChEBI" id="CHEBI:57705"/>
    </ligand>
</feature>
<name>A0A1V9EPJ8_9BACT</name>
<dbReference type="PANTHER" id="PTHR21015:SF22">
    <property type="entry name" value="GLYCOSYLTRANSFERASE"/>
    <property type="match status" value="1"/>
</dbReference>
<keyword evidence="8 10" id="KW-0131">Cell cycle</keyword>
<dbReference type="GO" id="GO:0071555">
    <property type="term" value="P:cell wall organization"/>
    <property type="evidence" value="ECO:0007669"/>
    <property type="project" value="UniProtKB-KW"/>
</dbReference>
<sequence length="377" mass="40110">MLGNQPPSSGGVGGGHRIIIAGGGTGGHIFPAVAIAHALRKLQPGIDILFVGAKGKMEMEKVPQAGYAIKGLDIAGFNRSSLIKNIGLPFKLIKSFWQVRSIIKAFQPDAVIGVGGYSSFPVLRYAQAQGIATFIHEANSFAGKSNMLLGKQARKIFVATDGMEKFFPAEKIMVTGNPVRQNIVTNKISRSEGIQFFGLEPAKKTVFVTGGSLGAKGINEAIDAGIGAFSQNNVQLIWQTGKPYAEKASALAAENKNIWANSFITQMEYAYAAADIVVSRAGAMSVAELCVAKKPVVFVPFPFAAEDHQTANAQNLVNKQAGLMIRDSEAKEKLVPTVIALAKDNDQQQMLRENIGELAVTNADEVVANEILKIIGG</sequence>
<reference evidence="14" key="1">
    <citation type="submission" date="2016-04" db="EMBL/GenBank/DDBJ databases">
        <authorList>
            <person name="Chen L."/>
            <person name="Zhuang W."/>
            <person name="Wang G."/>
        </authorList>
    </citation>
    <scope>NUCLEOTIDE SEQUENCE [LARGE SCALE GENOMIC DNA]</scope>
    <source>
        <strain evidence="14">17621</strain>
    </source>
</reference>
<keyword evidence="14" id="KW-1185">Reference proteome</keyword>
<evidence type="ECO:0000313" key="13">
    <source>
        <dbReference type="EMBL" id="OQP47815.1"/>
    </source>
</evidence>
<keyword evidence="5 10" id="KW-0133">Cell shape</keyword>
<dbReference type="SUPFAM" id="SSF53756">
    <property type="entry name" value="UDP-Glycosyltransferase/glycogen phosphorylase"/>
    <property type="match status" value="1"/>
</dbReference>
<comment type="catalytic activity">
    <reaction evidence="10">
        <text>di-trans,octa-cis-undecaprenyl diphospho-N-acetyl-alpha-D-muramoyl-L-alanyl-D-glutamyl-meso-2,6-diaminopimeloyl-D-alanyl-D-alanine + UDP-N-acetyl-alpha-D-glucosamine = di-trans,octa-cis-undecaprenyl diphospho-[N-acetyl-alpha-D-glucosaminyl-(1-&gt;4)]-N-acetyl-alpha-D-muramoyl-L-alanyl-D-glutamyl-meso-2,6-diaminopimeloyl-D-alanyl-D-alanine + UDP + H(+)</text>
        <dbReference type="Rhea" id="RHEA:31227"/>
        <dbReference type="ChEBI" id="CHEBI:15378"/>
        <dbReference type="ChEBI" id="CHEBI:57705"/>
        <dbReference type="ChEBI" id="CHEBI:58223"/>
        <dbReference type="ChEBI" id="CHEBI:61387"/>
        <dbReference type="ChEBI" id="CHEBI:61388"/>
        <dbReference type="EC" id="2.4.1.227"/>
    </reaction>
</comment>
<evidence type="ECO:0000256" key="2">
    <source>
        <dbReference type="ARBA" id="ARBA00022618"/>
    </source>
</evidence>
<feature type="binding site" evidence="10">
    <location>
        <position position="139"/>
    </location>
    <ligand>
        <name>UDP-N-acetyl-alpha-D-glucosamine</name>
        <dbReference type="ChEBI" id="CHEBI:57705"/>
    </ligand>
</feature>
<feature type="binding site" evidence="10">
    <location>
        <position position="264"/>
    </location>
    <ligand>
        <name>UDP-N-acetyl-alpha-D-glucosamine</name>
        <dbReference type="ChEBI" id="CHEBI:57705"/>
    </ligand>
</feature>
<evidence type="ECO:0000256" key="10">
    <source>
        <dbReference type="HAMAP-Rule" id="MF_00033"/>
    </source>
</evidence>
<gene>
    <name evidence="10" type="primary">murG</name>
    <name evidence="13" type="ORF">A4H97_30900</name>
</gene>
<dbReference type="EC" id="2.4.1.227" evidence="10"/>